<protein>
    <submittedName>
        <fullName evidence="1">Uncharacterized protein</fullName>
    </submittedName>
</protein>
<evidence type="ECO:0000313" key="2">
    <source>
        <dbReference type="Proteomes" id="UP000077202"/>
    </source>
</evidence>
<dbReference type="AlphaFoldDB" id="A0A176VVB7"/>
<name>A0A176VVB7_MARPO</name>
<sequence>MVETQVTQIKTSKIRAMPKKKTNPMRVLFDSLESSVTKSKAVASTADEEMWEEPALRPEEGGSLGVQAKALIELAVVAQVGGTVIDAPEIPSPPPLEEEVRPKVKKKVLKEEPKELVVSFLDFLQDSIVSLLKYLDRKREKYAVSKEAGLYVELVRNSTRIKRAVAMKRKWKSATTRTKERVASLPSECATMKAKEKECRAEEKQKAEGLWRHIDALKTKRLELRKRIGKRTEAHIRELQCANELMASLAEQLRKHAAELVDWAKILTDVGSARSSKFECRVRFEADCGRLQGRLKLVMEQ</sequence>
<evidence type="ECO:0000313" key="1">
    <source>
        <dbReference type="EMBL" id="OAE24750.1"/>
    </source>
</evidence>
<reference evidence="1" key="1">
    <citation type="submission" date="2016-03" db="EMBL/GenBank/DDBJ databases">
        <title>Mechanisms controlling the formation of the plant cell surface in tip-growing cells are functionally conserved among land plants.</title>
        <authorList>
            <person name="Honkanen S."/>
            <person name="Jones V.A."/>
            <person name="Morieri G."/>
            <person name="Champion C."/>
            <person name="Hetherington A.J."/>
            <person name="Kelly S."/>
            <person name="Saint-Marcoux D."/>
            <person name="Proust H."/>
            <person name="Prescott H."/>
            <person name="Dolan L."/>
        </authorList>
    </citation>
    <scope>NUCLEOTIDE SEQUENCE [LARGE SCALE GENOMIC DNA]</scope>
    <source>
        <tissue evidence="1">Whole gametophyte</tissue>
    </source>
</reference>
<dbReference type="EMBL" id="LVLJ01002486">
    <property type="protein sequence ID" value="OAE24750.1"/>
    <property type="molecule type" value="Genomic_DNA"/>
</dbReference>
<organism evidence="1 2">
    <name type="scientific">Marchantia polymorpha subsp. ruderalis</name>
    <dbReference type="NCBI Taxonomy" id="1480154"/>
    <lineage>
        <taxon>Eukaryota</taxon>
        <taxon>Viridiplantae</taxon>
        <taxon>Streptophyta</taxon>
        <taxon>Embryophyta</taxon>
        <taxon>Marchantiophyta</taxon>
        <taxon>Marchantiopsida</taxon>
        <taxon>Marchantiidae</taxon>
        <taxon>Marchantiales</taxon>
        <taxon>Marchantiaceae</taxon>
        <taxon>Marchantia</taxon>
    </lineage>
</organism>
<accession>A0A176VVB7</accession>
<dbReference type="Proteomes" id="UP000077202">
    <property type="component" value="Unassembled WGS sequence"/>
</dbReference>
<keyword evidence="2" id="KW-1185">Reference proteome</keyword>
<comment type="caution">
    <text evidence="1">The sequence shown here is derived from an EMBL/GenBank/DDBJ whole genome shotgun (WGS) entry which is preliminary data.</text>
</comment>
<gene>
    <name evidence="1" type="ORF">AXG93_1800s1010</name>
</gene>
<proteinExistence type="predicted"/>